<evidence type="ECO:0008006" key="3">
    <source>
        <dbReference type="Google" id="ProtNLM"/>
    </source>
</evidence>
<dbReference type="Proteomes" id="UP000219452">
    <property type="component" value="Unassembled WGS sequence"/>
</dbReference>
<dbReference type="OrthoDB" id="714214at2"/>
<dbReference type="PANTHER" id="PTHR34613:SF1">
    <property type="entry name" value="SLL6017 PROTEIN"/>
    <property type="match status" value="1"/>
</dbReference>
<organism evidence="1 2">
    <name type="scientific">Spirosoma fluviale</name>
    <dbReference type="NCBI Taxonomy" id="1597977"/>
    <lineage>
        <taxon>Bacteria</taxon>
        <taxon>Pseudomonadati</taxon>
        <taxon>Bacteroidota</taxon>
        <taxon>Cytophagia</taxon>
        <taxon>Cytophagales</taxon>
        <taxon>Cytophagaceae</taxon>
        <taxon>Spirosoma</taxon>
    </lineage>
</organism>
<name>A0A286GSB8_9BACT</name>
<reference evidence="2" key="1">
    <citation type="submission" date="2017-09" db="EMBL/GenBank/DDBJ databases">
        <authorList>
            <person name="Varghese N."/>
            <person name="Submissions S."/>
        </authorList>
    </citation>
    <scope>NUCLEOTIDE SEQUENCE [LARGE SCALE GENOMIC DNA]</scope>
    <source>
        <strain evidence="2">DSM 29961</strain>
    </source>
</reference>
<accession>A0A286GSB8</accession>
<protein>
    <recommendedName>
        <fullName evidence="3">Transposase (putative) YhgA-like domain-containing protein</fullName>
    </recommendedName>
</protein>
<dbReference type="PANTHER" id="PTHR34613">
    <property type="entry name" value="SLL0800 PROTEIN"/>
    <property type="match status" value="1"/>
</dbReference>
<dbReference type="AlphaFoldDB" id="A0A286GSB8"/>
<gene>
    <name evidence="1" type="ORF">SAMN06269250_6099</name>
</gene>
<keyword evidence="2" id="KW-1185">Reference proteome</keyword>
<dbReference type="RefSeq" id="WP_097131297.1">
    <property type="nucleotide sequence ID" value="NZ_OCNH01000008.1"/>
</dbReference>
<dbReference type="EMBL" id="OCNH01000008">
    <property type="protein sequence ID" value="SOD98467.1"/>
    <property type="molecule type" value="Genomic_DNA"/>
</dbReference>
<sequence length="278" mass="32506">MKQQRKPNQPKDKKPASQYDKIFKENIEAIIPGIITNLLHINVVVSEEVPDDIQHTKERKPDVLKKITNSANETFILQLEFQVADEAEMVYRMAEYYVMLRRKFGLPVQQYVLFVGAEKPRMLTRLQEEQLTFDYNLIVFAELDYQLFLTSEKPEDVVLAILADFKQQSPETVVRQVIDRIDQTAQGDFAMKRYFQQLRILAQLRNLQTQIDKTMYSIADYFSEEKDVLYIRGQRKAKEAKEREVVRNLLKKANLSVEQIADIVEVPTAFVLKVKNSL</sequence>
<proteinExistence type="predicted"/>
<evidence type="ECO:0000313" key="1">
    <source>
        <dbReference type="EMBL" id="SOD98467.1"/>
    </source>
</evidence>
<evidence type="ECO:0000313" key="2">
    <source>
        <dbReference type="Proteomes" id="UP000219452"/>
    </source>
</evidence>